<evidence type="ECO:0000256" key="5">
    <source>
        <dbReference type="ARBA" id="ARBA00023069"/>
    </source>
</evidence>
<accession>N6UCZ2</accession>
<feature type="compositionally biased region" description="Basic and acidic residues" evidence="7">
    <location>
        <begin position="359"/>
        <end position="371"/>
    </location>
</feature>
<keyword evidence="3" id="KW-0970">Cilium biogenesis/degradation</keyword>
<keyword evidence="4" id="KW-0175">Coiled coil</keyword>
<name>N6UCZ2_DENPD</name>
<feature type="region of interest" description="Disordered" evidence="7">
    <location>
        <begin position="307"/>
        <end position="404"/>
    </location>
</feature>
<dbReference type="HOGENOM" id="CLU_034981_1_0_1"/>
<dbReference type="Pfam" id="PF10234">
    <property type="entry name" value="Cluap1"/>
    <property type="match status" value="1"/>
</dbReference>
<evidence type="ECO:0000313" key="8">
    <source>
        <dbReference type="EMBL" id="ENN76517.1"/>
    </source>
</evidence>
<comment type="similarity">
    <text evidence="2">Belongs to the CLUAP1 family.</text>
</comment>
<dbReference type="OrthoDB" id="438545at2759"/>
<gene>
    <name evidence="8" type="ORF">YQE_06968</name>
</gene>
<reference evidence="8" key="1">
    <citation type="journal article" date="2013" name="Genome Biol.">
        <title>Draft genome of the mountain pine beetle, Dendroctonus ponderosae Hopkins, a major forest pest.</title>
        <authorList>
            <person name="Keeling C.I."/>
            <person name="Yuen M.M."/>
            <person name="Liao N.Y."/>
            <person name="Docking T.R."/>
            <person name="Chan S.K."/>
            <person name="Taylor G.A."/>
            <person name="Palmquist D.L."/>
            <person name="Jackman S.D."/>
            <person name="Nguyen A."/>
            <person name="Li M."/>
            <person name="Henderson H."/>
            <person name="Janes J.K."/>
            <person name="Zhao Y."/>
            <person name="Pandoh P."/>
            <person name="Moore R."/>
            <person name="Sperling F.A."/>
            <person name="Huber D.P."/>
            <person name="Birol I."/>
            <person name="Jones S.J."/>
            <person name="Bohlmann J."/>
        </authorList>
    </citation>
    <scope>NUCLEOTIDE SEQUENCE</scope>
</reference>
<keyword evidence="6" id="KW-0966">Cell projection</keyword>
<protein>
    <submittedName>
        <fullName evidence="8">Uncharacterized protein</fullName>
    </submittedName>
</protein>
<dbReference type="GO" id="GO:0005815">
    <property type="term" value="C:microtubule organizing center"/>
    <property type="evidence" value="ECO:0007669"/>
    <property type="project" value="TreeGrafter"/>
</dbReference>
<evidence type="ECO:0000256" key="1">
    <source>
        <dbReference type="ARBA" id="ARBA00004138"/>
    </source>
</evidence>
<dbReference type="PANTHER" id="PTHR21547">
    <property type="entry name" value="CLUSTERIN ASSOCIATED PROTEIN 1"/>
    <property type="match status" value="1"/>
</dbReference>
<dbReference type="AlphaFoldDB" id="N6UCZ2"/>
<feature type="compositionally biased region" description="Basic and acidic residues" evidence="7">
    <location>
        <begin position="307"/>
        <end position="320"/>
    </location>
</feature>
<feature type="compositionally biased region" description="Low complexity" evidence="7">
    <location>
        <begin position="342"/>
        <end position="352"/>
    </location>
</feature>
<proteinExistence type="inferred from homology"/>
<sequence length="404" mass="46335">MSFRDVRNLLEMLRALGYPKLVSMESFRKPNFPLVADLLVWLSKRFDPDVDIPLEIATEEDRVKLIRNSAQFMAVKASIKLNTKRLYQADGYSVKELLKIASLLYDALNVNLDENEEDQMNEESFSYRDFDISDKVNDLKLSRQLASEITSTGATLFDLLGKEVDLRSARQRSMGRQFELSEVEAGVKKAIESINQEISETKQLIDNVAATEASLDSKIERRKIELDRYEKRPAFLEEFTELEQELEQLFVQYSVRLRCLNQLEKQFSDSERIQLEKQMQITSPRVPTIPLDKFEGNDDFLEMENTEERQGAINRQERPRASTAGRKSRGKTFGSMQPPMADSQSSLDLSSDSETDLFINKEEPELMHSEDESLALELSAIDRRAPSGRKTGSKMPEPNSDDDF</sequence>
<evidence type="ECO:0000256" key="3">
    <source>
        <dbReference type="ARBA" id="ARBA00022794"/>
    </source>
</evidence>
<feature type="non-terminal residue" evidence="8">
    <location>
        <position position="1"/>
    </location>
</feature>
<dbReference type="GO" id="GO:0030992">
    <property type="term" value="C:intraciliary transport particle B"/>
    <property type="evidence" value="ECO:0007669"/>
    <property type="project" value="TreeGrafter"/>
</dbReference>
<dbReference type="InterPro" id="IPR019366">
    <property type="entry name" value="Clusterin-associated_protein-1"/>
</dbReference>
<dbReference type="GO" id="GO:0005929">
    <property type="term" value="C:cilium"/>
    <property type="evidence" value="ECO:0007669"/>
    <property type="project" value="UniProtKB-SubCell"/>
</dbReference>
<dbReference type="GO" id="GO:0060271">
    <property type="term" value="P:cilium assembly"/>
    <property type="evidence" value="ECO:0007669"/>
    <property type="project" value="TreeGrafter"/>
</dbReference>
<dbReference type="EMBL" id="KB740975">
    <property type="protein sequence ID" value="ENN76517.1"/>
    <property type="molecule type" value="Genomic_DNA"/>
</dbReference>
<evidence type="ECO:0000256" key="4">
    <source>
        <dbReference type="ARBA" id="ARBA00023054"/>
    </source>
</evidence>
<evidence type="ECO:0000256" key="6">
    <source>
        <dbReference type="ARBA" id="ARBA00023273"/>
    </source>
</evidence>
<organism evidence="8">
    <name type="scientific">Dendroctonus ponderosae</name>
    <name type="common">Mountain pine beetle</name>
    <dbReference type="NCBI Taxonomy" id="77166"/>
    <lineage>
        <taxon>Eukaryota</taxon>
        <taxon>Metazoa</taxon>
        <taxon>Ecdysozoa</taxon>
        <taxon>Arthropoda</taxon>
        <taxon>Hexapoda</taxon>
        <taxon>Insecta</taxon>
        <taxon>Pterygota</taxon>
        <taxon>Neoptera</taxon>
        <taxon>Endopterygota</taxon>
        <taxon>Coleoptera</taxon>
        <taxon>Polyphaga</taxon>
        <taxon>Cucujiformia</taxon>
        <taxon>Curculionidae</taxon>
        <taxon>Scolytinae</taxon>
        <taxon>Dendroctonus</taxon>
    </lineage>
</organism>
<comment type="subcellular location">
    <subcellularLocation>
        <location evidence="1">Cell projection</location>
        <location evidence="1">Cilium</location>
    </subcellularLocation>
</comment>
<evidence type="ECO:0000256" key="7">
    <source>
        <dbReference type="SAM" id="MobiDB-lite"/>
    </source>
</evidence>
<evidence type="ECO:0000256" key="2">
    <source>
        <dbReference type="ARBA" id="ARBA00008340"/>
    </source>
</evidence>
<dbReference type="OMA" id="RKVYGNM"/>
<dbReference type="PANTHER" id="PTHR21547:SF0">
    <property type="entry name" value="CLUSTERIN-ASSOCIATED PROTEIN 1"/>
    <property type="match status" value="1"/>
</dbReference>
<keyword evidence="5" id="KW-0969">Cilium</keyword>